<evidence type="ECO:0000313" key="4">
    <source>
        <dbReference type="EMBL" id="OEJ33511.1"/>
    </source>
</evidence>
<name>A0A1E5PVG9_9ACTN</name>
<dbReference type="GO" id="GO:0000976">
    <property type="term" value="F:transcription cis-regulatory region binding"/>
    <property type="evidence" value="ECO:0007669"/>
    <property type="project" value="TreeGrafter"/>
</dbReference>
<dbReference type="InterPro" id="IPR050109">
    <property type="entry name" value="HTH-type_TetR-like_transc_reg"/>
</dbReference>
<dbReference type="RefSeq" id="WP_069921729.1">
    <property type="nucleotide sequence ID" value="NZ_MEHK01000001.1"/>
</dbReference>
<evidence type="ECO:0000256" key="2">
    <source>
        <dbReference type="PROSITE-ProRule" id="PRU00335"/>
    </source>
</evidence>
<dbReference type="InterPro" id="IPR001647">
    <property type="entry name" value="HTH_TetR"/>
</dbReference>
<dbReference type="STRING" id="36818.BGK67_21200"/>
<dbReference type="Pfam" id="PF00440">
    <property type="entry name" value="TetR_N"/>
    <property type="match status" value="1"/>
</dbReference>
<protein>
    <submittedName>
        <fullName evidence="4">TetR family transcriptional regulator</fullName>
    </submittedName>
</protein>
<dbReference type="PANTHER" id="PTHR30055">
    <property type="entry name" value="HTH-TYPE TRANSCRIPTIONAL REGULATOR RUTR"/>
    <property type="match status" value="1"/>
</dbReference>
<dbReference type="PROSITE" id="PS50977">
    <property type="entry name" value="HTH_TETR_2"/>
    <property type="match status" value="1"/>
</dbReference>
<keyword evidence="1 2" id="KW-0238">DNA-binding</keyword>
<gene>
    <name evidence="4" type="ORF">BGK67_21200</name>
</gene>
<dbReference type="OrthoDB" id="4214267at2"/>
<sequence length="197" mass="21316">MDDEEARTRLLDAAEALFYADGIQAVGMDRVRAESGVPLKRLYRLYPAKESLVAAYLERRDERWMTSLRRAVTEAAKASASLGPGPSAAPVLAVFDWLAAWFCEPDFRGCAFLNAYGELGARGPAPILDVVRRHKARLRSLLADLTGPAEEALADQLLILVEGATVTAALDPGPAPAHRAREVAERLIRSLSPPSAP</sequence>
<dbReference type="EMBL" id="MEHK01000001">
    <property type="protein sequence ID" value="OEJ33511.1"/>
    <property type="molecule type" value="Genomic_DNA"/>
</dbReference>
<dbReference type="Gene3D" id="1.10.357.10">
    <property type="entry name" value="Tetracycline Repressor, domain 2"/>
    <property type="match status" value="1"/>
</dbReference>
<dbReference type="PANTHER" id="PTHR30055:SF200">
    <property type="entry name" value="HTH-TYPE TRANSCRIPTIONAL REPRESSOR BDCR"/>
    <property type="match status" value="1"/>
</dbReference>
<dbReference type="SUPFAM" id="SSF48498">
    <property type="entry name" value="Tetracyclin repressor-like, C-terminal domain"/>
    <property type="match status" value="1"/>
</dbReference>
<evidence type="ECO:0000313" key="5">
    <source>
        <dbReference type="Proteomes" id="UP000095705"/>
    </source>
</evidence>
<feature type="DNA-binding region" description="H-T-H motif" evidence="2">
    <location>
        <begin position="27"/>
        <end position="46"/>
    </location>
</feature>
<dbReference type="SUPFAM" id="SSF46689">
    <property type="entry name" value="Homeodomain-like"/>
    <property type="match status" value="1"/>
</dbReference>
<dbReference type="InterPro" id="IPR036271">
    <property type="entry name" value="Tet_transcr_reg_TetR-rel_C_sf"/>
</dbReference>
<feature type="domain" description="HTH tetR-type" evidence="3">
    <location>
        <begin position="4"/>
        <end position="64"/>
    </location>
</feature>
<reference evidence="4 5" key="1">
    <citation type="submission" date="2016-08" db="EMBL/GenBank/DDBJ databases">
        <title>The complete genome of Streptomyces subrutilus 10-1-1.</title>
        <authorList>
            <person name="Chen X."/>
        </authorList>
    </citation>
    <scope>NUCLEOTIDE SEQUENCE [LARGE SCALE GENOMIC DNA]</scope>
    <source>
        <strain evidence="4 5">10-1-1</strain>
    </source>
</reference>
<dbReference type="Proteomes" id="UP000095705">
    <property type="component" value="Unassembled WGS sequence"/>
</dbReference>
<evidence type="ECO:0000259" key="3">
    <source>
        <dbReference type="PROSITE" id="PS50977"/>
    </source>
</evidence>
<dbReference type="InterPro" id="IPR009057">
    <property type="entry name" value="Homeodomain-like_sf"/>
</dbReference>
<dbReference type="GO" id="GO:0003700">
    <property type="term" value="F:DNA-binding transcription factor activity"/>
    <property type="evidence" value="ECO:0007669"/>
    <property type="project" value="TreeGrafter"/>
</dbReference>
<dbReference type="AlphaFoldDB" id="A0A1E5PVG9"/>
<proteinExistence type="predicted"/>
<keyword evidence="5" id="KW-1185">Reference proteome</keyword>
<evidence type="ECO:0000256" key="1">
    <source>
        <dbReference type="ARBA" id="ARBA00023125"/>
    </source>
</evidence>
<accession>A0A1E5PVG9</accession>
<organism evidence="4 5">
    <name type="scientific">Streptomyces subrutilus</name>
    <dbReference type="NCBI Taxonomy" id="36818"/>
    <lineage>
        <taxon>Bacteria</taxon>
        <taxon>Bacillati</taxon>
        <taxon>Actinomycetota</taxon>
        <taxon>Actinomycetes</taxon>
        <taxon>Kitasatosporales</taxon>
        <taxon>Streptomycetaceae</taxon>
        <taxon>Streptomyces</taxon>
    </lineage>
</organism>
<comment type="caution">
    <text evidence="4">The sequence shown here is derived from an EMBL/GenBank/DDBJ whole genome shotgun (WGS) entry which is preliminary data.</text>
</comment>